<evidence type="ECO:0000313" key="1">
    <source>
        <dbReference type="EMBL" id="CBH24127.1"/>
    </source>
</evidence>
<name>D5H7X2_SALRM</name>
<dbReference type="AlphaFoldDB" id="D5H7X2"/>
<organism evidence="1 2">
    <name type="scientific">Salinibacter ruber (strain M8)</name>
    <dbReference type="NCBI Taxonomy" id="761659"/>
    <lineage>
        <taxon>Bacteria</taxon>
        <taxon>Pseudomonadati</taxon>
        <taxon>Rhodothermota</taxon>
        <taxon>Rhodothermia</taxon>
        <taxon>Rhodothermales</taxon>
        <taxon>Salinibacteraceae</taxon>
        <taxon>Salinibacter</taxon>
    </lineage>
</organism>
<reference evidence="2" key="2">
    <citation type="submission" date="2010-04" db="EMBL/GenBank/DDBJ databases">
        <title>Genome sequence of Salinibacter ruber M8.</title>
        <authorList>
            <consortium name="Genoscope"/>
        </authorList>
    </citation>
    <scope>NUCLEOTIDE SEQUENCE [LARGE SCALE GENOMIC DNA]</scope>
    <source>
        <strain evidence="2">M8</strain>
    </source>
</reference>
<reference evidence="1 2" key="1">
    <citation type="journal article" date="2010" name="ISME J.">
        <title>Fine-scale evolution: genomic, phenotypic and ecological differentiation in two coexisting Salinibacter ruber strains.</title>
        <authorList>
            <person name="Pena A."/>
            <person name="Teeling H."/>
            <person name="Huerta-Cepas J."/>
            <person name="Santos F."/>
            <person name="Yarza P."/>
            <person name="Brito-Echeverria J."/>
            <person name="Lucio M."/>
            <person name="Schmitt-Kopplin P."/>
            <person name="Meseguer I."/>
            <person name="Schenowitz C."/>
            <person name="Dossat C."/>
            <person name="Barbe V."/>
            <person name="Dopazo J."/>
            <person name="Rossello-Mora R."/>
            <person name="Schuler M."/>
            <person name="Glockner F.O."/>
            <person name="Amann R."/>
            <person name="Gabaldon T."/>
            <person name="Anton J."/>
        </authorList>
    </citation>
    <scope>NUCLEOTIDE SEQUENCE [LARGE SCALE GENOMIC DNA]</scope>
    <source>
        <strain evidence="1 2">M8</strain>
    </source>
</reference>
<dbReference type="EMBL" id="FP565814">
    <property type="protein sequence ID" value="CBH24127.1"/>
    <property type="molecule type" value="Genomic_DNA"/>
</dbReference>
<gene>
    <name evidence="1" type="ordered locus">SRM_01206</name>
</gene>
<evidence type="ECO:0000313" key="2">
    <source>
        <dbReference type="Proteomes" id="UP000000933"/>
    </source>
</evidence>
<proteinExistence type="predicted"/>
<dbReference type="KEGG" id="srm:SRM_01206"/>
<dbReference type="Proteomes" id="UP000000933">
    <property type="component" value="Chromosome"/>
</dbReference>
<sequence>MRFSAHLLFVFFWVQTTICAWHARPEPRGDEWTGAPERRAFFQRTDPTRTDMETSKTPTARDWLRGWTLTYIPNEKEAERLAQRLHTHLKTNGLHDLQLSEEVRAELEALMGTAQDQNARSPATVVQEILSDHLPSETATAAAAPLAFRTLNQGERTLEVDVEQKMPPALATMIEKILRANITDDGVARIQTMYDELGPEGLRQWMLSAN</sequence>
<accession>D5H7X2</accession>
<protein>
    <submittedName>
        <fullName evidence="1">Uncharacterized protein</fullName>
    </submittedName>
</protein>
<dbReference type="HOGENOM" id="CLU_1348132_0_0_10"/>